<dbReference type="InterPro" id="IPR058533">
    <property type="entry name" value="Cation_efflux_TM"/>
</dbReference>
<evidence type="ECO:0000256" key="8">
    <source>
        <dbReference type="ARBA" id="ARBA00023136"/>
    </source>
</evidence>
<keyword evidence="5" id="KW-0862">Zinc</keyword>
<comment type="subcellular location">
    <subcellularLocation>
        <location evidence="1">Membrane</location>
        <topology evidence="1">Multi-pass membrane protein</topology>
    </subcellularLocation>
</comment>
<dbReference type="InterPro" id="IPR002524">
    <property type="entry name" value="Cation_efflux"/>
</dbReference>
<evidence type="ECO:0000256" key="2">
    <source>
        <dbReference type="ARBA" id="ARBA00008873"/>
    </source>
</evidence>
<feature type="transmembrane region" description="Helical" evidence="9">
    <location>
        <begin position="181"/>
        <end position="202"/>
    </location>
</feature>
<dbReference type="Gene3D" id="1.20.1510.10">
    <property type="entry name" value="Cation efflux protein transmembrane domain"/>
    <property type="match status" value="1"/>
</dbReference>
<comment type="similarity">
    <text evidence="2">Belongs to the cation diffusion facilitator (CDF) transporter (TC 2.A.4) family. SLC30A subfamily.</text>
</comment>
<feature type="domain" description="Cation efflux protein transmembrane" evidence="10">
    <location>
        <begin position="20"/>
        <end position="208"/>
    </location>
</feature>
<evidence type="ECO:0000256" key="6">
    <source>
        <dbReference type="ARBA" id="ARBA00022989"/>
    </source>
</evidence>
<evidence type="ECO:0000313" key="12">
    <source>
        <dbReference type="EMBL" id="QNP43185.1"/>
    </source>
</evidence>
<dbReference type="InterPro" id="IPR036837">
    <property type="entry name" value="Cation_efflux_CTD_sf"/>
</dbReference>
<keyword evidence="13" id="KW-1185">Reference proteome</keyword>
<keyword evidence="4 9" id="KW-0812">Transmembrane</keyword>
<keyword evidence="7" id="KW-0406">Ion transport</keyword>
<dbReference type="RefSeq" id="WP_187714615.1">
    <property type="nucleotide sequence ID" value="NZ_CP060780.1"/>
</dbReference>
<evidence type="ECO:0000256" key="9">
    <source>
        <dbReference type="SAM" id="Phobius"/>
    </source>
</evidence>
<dbReference type="SUPFAM" id="SSF161111">
    <property type="entry name" value="Cation efflux protein transmembrane domain-like"/>
    <property type="match status" value="1"/>
</dbReference>
<feature type="transmembrane region" description="Helical" evidence="9">
    <location>
        <begin position="89"/>
        <end position="109"/>
    </location>
</feature>
<keyword evidence="3" id="KW-0813">Transport</keyword>
<protein>
    <submittedName>
        <fullName evidence="12">Cation transporter</fullName>
    </submittedName>
</protein>
<dbReference type="PANTHER" id="PTHR11562:SF17">
    <property type="entry name" value="RE54080P-RELATED"/>
    <property type="match status" value="1"/>
</dbReference>
<evidence type="ECO:0000256" key="1">
    <source>
        <dbReference type="ARBA" id="ARBA00004141"/>
    </source>
</evidence>
<sequence length="335" mass="35695">MAGHNHDHSHSPADFGWAFLIGTVLNLTFVVVEAVFGLIANSTALLADAGHNLSDVFGLLVAWAGAALVKRKPSARFSYGLKKSSILAALINALVLLVAVGAIIAEALQRLSHPEPSNGRLVMIVAAVGILVNGITAWLFAKGRHDDINIRGAFLHMTADAAVSAAVVVAGYLMIMTGALWIDPIISLLVAAFILWGTWSLLTESVSMTLAGVPKGIDPDQVSSALSKLPGVEDTHHLHIWALSTTETALTVHLVVGHDVNRDVILRQARAYVHQLFGISHSTIQVEHLGPKPNTIVTKATTTRDAFKTLRSSRIACNSITSALRGTLRYVANQD</sequence>
<dbReference type="EMBL" id="CP060780">
    <property type="protein sequence ID" value="QNP43185.1"/>
    <property type="molecule type" value="Genomic_DNA"/>
</dbReference>
<name>A0ABX6T2H8_9SPHN</name>
<dbReference type="PANTHER" id="PTHR11562">
    <property type="entry name" value="CATION EFFLUX PROTEIN/ ZINC TRANSPORTER"/>
    <property type="match status" value="1"/>
</dbReference>
<evidence type="ECO:0000313" key="13">
    <source>
        <dbReference type="Proteomes" id="UP000516134"/>
    </source>
</evidence>
<keyword evidence="8 9" id="KW-0472">Membrane</keyword>
<accession>A0ABX6T2H8</accession>
<gene>
    <name evidence="12" type="ORF">H9L15_14855</name>
</gene>
<dbReference type="InterPro" id="IPR050681">
    <property type="entry name" value="CDF/SLC30A"/>
</dbReference>
<evidence type="ECO:0000256" key="4">
    <source>
        <dbReference type="ARBA" id="ARBA00022692"/>
    </source>
</evidence>
<dbReference type="InterPro" id="IPR027469">
    <property type="entry name" value="Cation_efflux_TMD_sf"/>
</dbReference>
<proteinExistence type="inferred from homology"/>
<evidence type="ECO:0000256" key="5">
    <source>
        <dbReference type="ARBA" id="ARBA00022906"/>
    </source>
</evidence>
<evidence type="ECO:0000256" key="3">
    <source>
        <dbReference type="ARBA" id="ARBA00022448"/>
    </source>
</evidence>
<dbReference type="Proteomes" id="UP000516134">
    <property type="component" value="Chromosome"/>
</dbReference>
<reference evidence="12 13" key="1">
    <citation type="submission" date="2020-08" db="EMBL/GenBank/DDBJ databases">
        <title>Genome sequence of Sphingomonas daechungensis KACC 18115T.</title>
        <authorList>
            <person name="Hyun D.-W."/>
            <person name="Bae J.-W."/>
        </authorList>
    </citation>
    <scope>NUCLEOTIDE SEQUENCE [LARGE SCALE GENOMIC DNA]</scope>
    <source>
        <strain evidence="12 13">KACC 18115</strain>
    </source>
</reference>
<dbReference type="Pfam" id="PF16916">
    <property type="entry name" value="ZT_dimer"/>
    <property type="match status" value="1"/>
</dbReference>
<feature type="transmembrane region" description="Helical" evidence="9">
    <location>
        <begin position="153"/>
        <end position="175"/>
    </location>
</feature>
<dbReference type="NCBIfam" id="TIGR01297">
    <property type="entry name" value="CDF"/>
    <property type="match status" value="1"/>
</dbReference>
<feature type="domain" description="Cation efflux protein cytoplasmic" evidence="11">
    <location>
        <begin position="214"/>
        <end position="288"/>
    </location>
</feature>
<evidence type="ECO:0000256" key="7">
    <source>
        <dbReference type="ARBA" id="ARBA00023065"/>
    </source>
</evidence>
<dbReference type="Pfam" id="PF01545">
    <property type="entry name" value="Cation_efflux"/>
    <property type="match status" value="1"/>
</dbReference>
<feature type="transmembrane region" description="Helical" evidence="9">
    <location>
        <begin position="15"/>
        <end position="40"/>
    </location>
</feature>
<evidence type="ECO:0000259" key="10">
    <source>
        <dbReference type="Pfam" id="PF01545"/>
    </source>
</evidence>
<dbReference type="SUPFAM" id="SSF160240">
    <property type="entry name" value="Cation efflux protein cytoplasmic domain-like"/>
    <property type="match status" value="1"/>
</dbReference>
<keyword evidence="5" id="KW-0864">Zinc transport</keyword>
<keyword evidence="6 9" id="KW-1133">Transmembrane helix</keyword>
<dbReference type="InterPro" id="IPR027470">
    <property type="entry name" value="Cation_efflux_CTD"/>
</dbReference>
<evidence type="ECO:0000259" key="11">
    <source>
        <dbReference type="Pfam" id="PF16916"/>
    </source>
</evidence>
<organism evidence="12 13">
    <name type="scientific">Sphingomonas daechungensis</name>
    <dbReference type="NCBI Taxonomy" id="1176646"/>
    <lineage>
        <taxon>Bacteria</taxon>
        <taxon>Pseudomonadati</taxon>
        <taxon>Pseudomonadota</taxon>
        <taxon>Alphaproteobacteria</taxon>
        <taxon>Sphingomonadales</taxon>
        <taxon>Sphingomonadaceae</taxon>
        <taxon>Sphingomonas</taxon>
    </lineage>
</organism>
<feature type="transmembrane region" description="Helical" evidence="9">
    <location>
        <begin position="121"/>
        <end position="141"/>
    </location>
</feature>